<keyword evidence="3" id="KW-1185">Reference proteome</keyword>
<evidence type="ECO:0000313" key="3">
    <source>
        <dbReference type="Proteomes" id="UP000481360"/>
    </source>
</evidence>
<keyword evidence="2" id="KW-0489">Methyltransferase</keyword>
<dbReference type="AlphaFoldDB" id="A0A7C9W5J6"/>
<organism evidence="2 3">
    <name type="scientific">Lentzea alba</name>
    <dbReference type="NCBI Taxonomy" id="2714351"/>
    <lineage>
        <taxon>Bacteria</taxon>
        <taxon>Bacillati</taxon>
        <taxon>Actinomycetota</taxon>
        <taxon>Actinomycetes</taxon>
        <taxon>Pseudonocardiales</taxon>
        <taxon>Pseudonocardiaceae</taxon>
        <taxon>Lentzea</taxon>
    </lineage>
</organism>
<comment type="caution">
    <text evidence="2">The sequence shown here is derived from an EMBL/GenBank/DDBJ whole genome shotgun (WGS) entry which is preliminary data.</text>
</comment>
<dbReference type="RefSeq" id="WP_166053999.1">
    <property type="nucleotide sequence ID" value="NZ_JAAMPJ010000015.1"/>
</dbReference>
<dbReference type="InterPro" id="IPR029063">
    <property type="entry name" value="SAM-dependent_MTases_sf"/>
</dbReference>
<dbReference type="GO" id="GO:0008168">
    <property type="term" value="F:methyltransferase activity"/>
    <property type="evidence" value="ECO:0007669"/>
    <property type="project" value="UniProtKB-KW"/>
</dbReference>
<dbReference type="Gene3D" id="3.40.50.150">
    <property type="entry name" value="Vaccinia Virus protein VP39"/>
    <property type="match status" value="1"/>
</dbReference>
<evidence type="ECO:0000313" key="2">
    <source>
        <dbReference type="EMBL" id="NGY65177.1"/>
    </source>
</evidence>
<name>A0A7C9W5J6_9PSEU</name>
<dbReference type="SUPFAM" id="SSF53335">
    <property type="entry name" value="S-adenosyl-L-methionine-dependent methyltransferases"/>
    <property type="match status" value="1"/>
</dbReference>
<reference evidence="2 3" key="1">
    <citation type="submission" date="2020-03" db="EMBL/GenBank/DDBJ databases">
        <title>Isolation and identification of active actinomycetes.</title>
        <authorList>
            <person name="Sun X."/>
        </authorList>
    </citation>
    <scope>NUCLEOTIDE SEQUENCE [LARGE SCALE GENOMIC DNA]</scope>
    <source>
        <strain evidence="2 3">NEAU-D13</strain>
    </source>
</reference>
<protein>
    <submittedName>
        <fullName evidence="2">Methyltransferase domain-containing protein</fullName>
    </submittedName>
</protein>
<accession>A0A7C9W5J6</accession>
<dbReference type="Pfam" id="PF13489">
    <property type="entry name" value="Methyltransf_23"/>
    <property type="match status" value="1"/>
</dbReference>
<gene>
    <name evidence="2" type="ORF">G7043_40365</name>
</gene>
<dbReference type="PANTHER" id="PTHR43861:SF3">
    <property type="entry name" value="PUTATIVE (AFU_ORTHOLOGUE AFUA_2G14390)-RELATED"/>
    <property type="match status" value="1"/>
</dbReference>
<dbReference type="GO" id="GO:0032259">
    <property type="term" value="P:methylation"/>
    <property type="evidence" value="ECO:0007669"/>
    <property type="project" value="UniProtKB-KW"/>
</dbReference>
<sequence>MSLESHDTTSKYLLDTGSELGRAQMDHLEQLLDPISTACLDEIGAGPGWRCLDLGAGGGSITRWLAERTGSTGTIVSVDLDTAYLVERPGIEVHQHDINEGLPVDGPFQLIHTRLLLMHLPRRVEILKTLVDALAPGGWLVVGEFSDRPLRVLTAPGDGDEQVHDHVLDVGHNTVARAAGVSFTWAHEVDRHMAEAGLTNRHSLAHARTTAGGTTACLLNLNYVRQLETPLLHAGITTEELGRFRDLMLDPRFRAWSYQFVCTWGQKPV</sequence>
<dbReference type="EMBL" id="JAAMPJ010000015">
    <property type="protein sequence ID" value="NGY65177.1"/>
    <property type="molecule type" value="Genomic_DNA"/>
</dbReference>
<dbReference type="CDD" id="cd02440">
    <property type="entry name" value="AdoMet_MTases"/>
    <property type="match status" value="1"/>
</dbReference>
<proteinExistence type="predicted"/>
<keyword evidence="1 2" id="KW-0808">Transferase</keyword>
<evidence type="ECO:0000256" key="1">
    <source>
        <dbReference type="ARBA" id="ARBA00022679"/>
    </source>
</evidence>
<dbReference type="Proteomes" id="UP000481360">
    <property type="component" value="Unassembled WGS sequence"/>
</dbReference>
<dbReference type="PANTHER" id="PTHR43861">
    <property type="entry name" value="TRANS-ACONITATE 2-METHYLTRANSFERASE-RELATED"/>
    <property type="match status" value="1"/>
</dbReference>